<dbReference type="InterPro" id="IPR036915">
    <property type="entry name" value="Cyclin-like_sf"/>
</dbReference>
<feature type="domain" description="Cyclin-like" evidence="6">
    <location>
        <begin position="523"/>
        <end position="604"/>
    </location>
</feature>
<dbReference type="SMART" id="SM01332">
    <property type="entry name" value="Cyclin_C"/>
    <property type="match status" value="1"/>
</dbReference>
<dbReference type="GO" id="GO:0051301">
    <property type="term" value="P:cell division"/>
    <property type="evidence" value="ECO:0007669"/>
    <property type="project" value="UniProtKB-KW"/>
</dbReference>
<evidence type="ECO:0000313" key="8">
    <source>
        <dbReference type="EMBL" id="SPQ22020.1"/>
    </source>
</evidence>
<evidence type="ECO:0000259" key="6">
    <source>
        <dbReference type="SMART" id="SM00385"/>
    </source>
</evidence>
<comment type="similarity">
    <text evidence="4">Belongs to the cyclin family.</text>
</comment>
<feature type="compositionally biased region" description="Basic and acidic residues" evidence="5">
    <location>
        <begin position="161"/>
        <end position="176"/>
    </location>
</feature>
<feature type="domain" description="Cyclin C-terminal" evidence="7">
    <location>
        <begin position="519"/>
        <end position="634"/>
    </location>
</feature>
<feature type="compositionally biased region" description="Polar residues" evidence="5">
    <location>
        <begin position="208"/>
        <end position="220"/>
    </location>
</feature>
<dbReference type="InterPro" id="IPR006671">
    <property type="entry name" value="Cyclin_N"/>
</dbReference>
<keyword evidence="3" id="KW-0131">Cell cycle</keyword>
<feature type="compositionally biased region" description="Low complexity" evidence="5">
    <location>
        <begin position="35"/>
        <end position="49"/>
    </location>
</feature>
<dbReference type="CDD" id="cd20568">
    <property type="entry name" value="CYCLIN_CLBs_yeast_rpt1"/>
    <property type="match status" value="1"/>
</dbReference>
<dbReference type="CDD" id="cd20512">
    <property type="entry name" value="CYCLIN_CLBs_yeast_rpt2"/>
    <property type="match status" value="1"/>
</dbReference>
<dbReference type="PROSITE" id="PS00292">
    <property type="entry name" value="CYCLINS"/>
    <property type="match status" value="1"/>
</dbReference>
<dbReference type="FunFam" id="1.10.472.10:FF:000001">
    <property type="entry name" value="G2/mitotic-specific cyclin"/>
    <property type="match status" value="1"/>
</dbReference>
<dbReference type="InterPro" id="IPR039361">
    <property type="entry name" value="Cyclin"/>
</dbReference>
<dbReference type="SUPFAM" id="SSF47954">
    <property type="entry name" value="Cyclin-like"/>
    <property type="match status" value="2"/>
</dbReference>
<sequence>MDAKPQRPPRAAATAAGNENIFPAKDSMHHRHKSTGNLTTTTAAGALNAPPKRTAFGDVSNTARTRVVDLAGKPIDKDAVKARAKPAVALASVRDARVDRKDNKQVGPHEARSRTITTSKGISNSTKSQPSAPLQAANLGPRGASLAQPPMRNGASKKATTTHEDDRYDQKLNVRRDAASPVDDMAVLVVKPVKDPRHYKSQPVLRADQQSIRHTQNKVVSKTDGAIEPSGESDVDDNVTEAAYEDAVEQLSDAVIDGAVRDALAEVKRMEYNSLYLADYDQAMQPSRISEAPRSPKALPELPVAPESEEYWDEEEEQEYYDEQGYTTAHSYRSLGDNTGSGPTTMLAPSVTASAQEELERAKAYVLEHQTEYEIEEDAWDVSMVAEYSDEIFAYMRELEAQMLPNPHYMDIQTEIQWSMRSVLMDWLVQVHHRFCLLPETLFLAVNYIDRFLSVKVVSLGKLQLVGATALLVAAKYEEINCPSVQEIVYMVDSGYTVDEIQKAERFMLSMLQFELGWPGPMSFLRRISKADEYDLETRTLAKYFLEITIMDERFVSSPPSFLAAGAHCISRLFLGKGGWTPSHVHYSGYTFSQLKPLINMLFECCQYPGKHHSAVYDKYATPKYKHSSTFIESKIASGVTLAQLYAGKAAQLEPSSLLVDDRIGRPFPVVDNPIPITA</sequence>
<dbReference type="InterPro" id="IPR013763">
    <property type="entry name" value="Cyclin-like_dom"/>
</dbReference>
<gene>
    <name evidence="8" type="ORF">TT172_LOCUS4439</name>
</gene>
<evidence type="ECO:0000256" key="2">
    <source>
        <dbReference type="ARBA" id="ARBA00023127"/>
    </source>
</evidence>
<evidence type="ECO:0000313" key="9">
    <source>
        <dbReference type="Proteomes" id="UP000289323"/>
    </source>
</evidence>
<accession>A0A446BHL9</accession>
<keyword evidence="2 4" id="KW-0195">Cyclin</keyword>
<feature type="domain" description="Cyclin-like" evidence="6">
    <location>
        <begin position="426"/>
        <end position="510"/>
    </location>
</feature>
<organism evidence="8 9">
    <name type="scientific">Thermothielavioides terrestris</name>
    <dbReference type="NCBI Taxonomy" id="2587410"/>
    <lineage>
        <taxon>Eukaryota</taxon>
        <taxon>Fungi</taxon>
        <taxon>Dikarya</taxon>
        <taxon>Ascomycota</taxon>
        <taxon>Pezizomycotina</taxon>
        <taxon>Sordariomycetes</taxon>
        <taxon>Sordariomycetidae</taxon>
        <taxon>Sordariales</taxon>
        <taxon>Chaetomiaceae</taxon>
        <taxon>Thermothielavioides</taxon>
    </lineage>
</organism>
<dbReference type="Proteomes" id="UP000289323">
    <property type="component" value="Unassembled WGS sequence"/>
</dbReference>
<feature type="region of interest" description="Disordered" evidence="5">
    <location>
        <begin position="204"/>
        <end position="236"/>
    </location>
</feature>
<feature type="compositionally biased region" description="Polar residues" evidence="5">
    <location>
        <begin position="114"/>
        <end position="132"/>
    </location>
</feature>
<dbReference type="Gene3D" id="1.10.472.10">
    <property type="entry name" value="Cyclin-like"/>
    <property type="match status" value="2"/>
</dbReference>
<dbReference type="AlphaFoldDB" id="A0A446BHL9"/>
<evidence type="ECO:0000256" key="1">
    <source>
        <dbReference type="ARBA" id="ARBA00022618"/>
    </source>
</evidence>
<dbReference type="InterPro" id="IPR048258">
    <property type="entry name" value="Cyclins_cyclin-box"/>
</dbReference>
<evidence type="ECO:0000259" key="7">
    <source>
        <dbReference type="SMART" id="SM01332"/>
    </source>
</evidence>
<feature type="region of interest" description="Disordered" evidence="5">
    <location>
        <begin position="99"/>
        <end position="176"/>
    </location>
</feature>
<keyword evidence="1" id="KW-0132">Cell division</keyword>
<name>A0A446BHL9_9PEZI</name>
<feature type="compositionally biased region" description="Basic and acidic residues" evidence="5">
    <location>
        <begin position="99"/>
        <end position="113"/>
    </location>
</feature>
<dbReference type="EMBL" id="OUUZ01000008">
    <property type="protein sequence ID" value="SPQ22020.1"/>
    <property type="molecule type" value="Genomic_DNA"/>
</dbReference>
<dbReference type="SMART" id="SM00385">
    <property type="entry name" value="CYCLIN"/>
    <property type="match status" value="2"/>
</dbReference>
<dbReference type="Pfam" id="PF00134">
    <property type="entry name" value="Cyclin_N"/>
    <property type="match status" value="1"/>
</dbReference>
<reference evidence="8 9" key="1">
    <citation type="submission" date="2018-04" db="EMBL/GenBank/DDBJ databases">
        <authorList>
            <person name="Huttner S."/>
            <person name="Dainat J."/>
        </authorList>
    </citation>
    <scope>NUCLEOTIDE SEQUENCE [LARGE SCALE GENOMIC DNA]</scope>
</reference>
<evidence type="ECO:0000256" key="4">
    <source>
        <dbReference type="RuleBase" id="RU000383"/>
    </source>
</evidence>
<dbReference type="InterPro" id="IPR004367">
    <property type="entry name" value="Cyclin_C-dom"/>
</dbReference>
<evidence type="ECO:0000256" key="5">
    <source>
        <dbReference type="SAM" id="MobiDB-lite"/>
    </source>
</evidence>
<evidence type="ECO:0000256" key="3">
    <source>
        <dbReference type="ARBA" id="ARBA00023306"/>
    </source>
</evidence>
<proteinExistence type="inferred from homology"/>
<dbReference type="PANTHER" id="PTHR10177">
    <property type="entry name" value="CYCLINS"/>
    <property type="match status" value="1"/>
</dbReference>
<dbReference type="Pfam" id="PF02984">
    <property type="entry name" value="Cyclin_C"/>
    <property type="match status" value="1"/>
</dbReference>
<protein>
    <submittedName>
        <fullName evidence="8">B2e83fc8-181b-406b-8341-dce0b6cd2142</fullName>
    </submittedName>
</protein>
<feature type="region of interest" description="Disordered" evidence="5">
    <location>
        <begin position="1"/>
        <end position="57"/>
    </location>
</feature>